<evidence type="ECO:0000313" key="2">
    <source>
        <dbReference type="Proteomes" id="UP001638806"/>
    </source>
</evidence>
<proteinExistence type="predicted"/>
<keyword evidence="2" id="KW-1185">Reference proteome</keyword>
<comment type="caution">
    <text evidence="1">The sequence shown here is derived from an EMBL/GenBank/DDBJ whole genome shotgun (WGS) entry which is preliminary data.</text>
</comment>
<accession>A0ACC4DSP1</accession>
<sequence length="68" mass="7767">MRPWLHPIPACQHPSRRPWQRLARLQRSLNLGPRDIARRPVQLSSVDTWSLFIIPTIGCVTAEPTASN</sequence>
<name>A0ACC4DSP1_PURLI</name>
<gene>
    <name evidence="1" type="ORF">ACCO45_007524</name>
</gene>
<evidence type="ECO:0000313" key="1">
    <source>
        <dbReference type="EMBL" id="KAL3959362.1"/>
    </source>
</evidence>
<dbReference type="Proteomes" id="UP001638806">
    <property type="component" value="Unassembled WGS sequence"/>
</dbReference>
<reference evidence="1" key="1">
    <citation type="submission" date="2024-12" db="EMBL/GenBank/DDBJ databases">
        <title>Comparative genomics and development of molecular markers within Purpureocillium lilacinum and among Purpureocillium species.</title>
        <authorList>
            <person name="Yeh Z.-Y."/>
            <person name="Ni N.-T."/>
            <person name="Lo P.-H."/>
            <person name="Mushyakhwo K."/>
            <person name="Lin C.-F."/>
            <person name="Nai Y.-S."/>
        </authorList>
    </citation>
    <scope>NUCLEOTIDE SEQUENCE</scope>
    <source>
        <strain evidence="1">NCHU-NPUST-175</strain>
    </source>
</reference>
<protein>
    <submittedName>
        <fullName evidence="1">Uncharacterized protein</fullName>
    </submittedName>
</protein>
<organism evidence="1 2">
    <name type="scientific">Purpureocillium lilacinum</name>
    <name type="common">Paecilomyces lilacinus</name>
    <dbReference type="NCBI Taxonomy" id="33203"/>
    <lineage>
        <taxon>Eukaryota</taxon>
        <taxon>Fungi</taxon>
        <taxon>Dikarya</taxon>
        <taxon>Ascomycota</taxon>
        <taxon>Pezizomycotina</taxon>
        <taxon>Sordariomycetes</taxon>
        <taxon>Hypocreomycetidae</taxon>
        <taxon>Hypocreales</taxon>
        <taxon>Ophiocordycipitaceae</taxon>
        <taxon>Purpureocillium</taxon>
    </lineage>
</organism>
<dbReference type="EMBL" id="JBGNUJ010000006">
    <property type="protein sequence ID" value="KAL3959362.1"/>
    <property type="molecule type" value="Genomic_DNA"/>
</dbReference>